<keyword evidence="1" id="KW-0812">Transmembrane</keyword>
<proteinExistence type="predicted"/>
<keyword evidence="1" id="KW-1133">Transmembrane helix</keyword>
<dbReference type="RefSeq" id="WP_182808873.1">
    <property type="nucleotide sequence ID" value="NZ_JACJFM010000011.1"/>
</dbReference>
<dbReference type="EMBL" id="JACJFM010000011">
    <property type="protein sequence ID" value="MBB1487097.1"/>
    <property type="molecule type" value="Genomic_DNA"/>
</dbReference>
<evidence type="ECO:0000313" key="3">
    <source>
        <dbReference type="Proteomes" id="UP000565262"/>
    </source>
</evidence>
<dbReference type="AlphaFoldDB" id="A0A839IRN3"/>
<dbReference type="Proteomes" id="UP000565262">
    <property type="component" value="Unassembled WGS sequence"/>
</dbReference>
<reference evidence="2 3" key="1">
    <citation type="submission" date="2020-08" db="EMBL/GenBank/DDBJ databases">
        <title>Oceanospirillum sp. nov. isolated from marine sediment.</title>
        <authorList>
            <person name="Ji X."/>
        </authorList>
    </citation>
    <scope>NUCLEOTIDE SEQUENCE [LARGE SCALE GENOMIC DNA]</scope>
    <source>
        <strain evidence="2 3">D5</strain>
    </source>
</reference>
<feature type="transmembrane region" description="Helical" evidence="1">
    <location>
        <begin position="5"/>
        <end position="22"/>
    </location>
</feature>
<name>A0A839IRN3_9GAMM</name>
<comment type="caution">
    <text evidence="2">The sequence shown here is derived from an EMBL/GenBank/DDBJ whole genome shotgun (WGS) entry which is preliminary data.</text>
</comment>
<organism evidence="2 3">
    <name type="scientific">Oceanospirillum sediminis</name>
    <dbReference type="NCBI Taxonomy" id="2760088"/>
    <lineage>
        <taxon>Bacteria</taxon>
        <taxon>Pseudomonadati</taxon>
        <taxon>Pseudomonadota</taxon>
        <taxon>Gammaproteobacteria</taxon>
        <taxon>Oceanospirillales</taxon>
        <taxon>Oceanospirillaceae</taxon>
        <taxon>Oceanospirillum</taxon>
    </lineage>
</organism>
<sequence length="61" mass="7319">MKMRLFIISTMISLFLFFYLLIDMPFTDSLIPAAFVGSCILLMREWDIEDDRKHNSERRDD</sequence>
<evidence type="ECO:0000256" key="1">
    <source>
        <dbReference type="SAM" id="Phobius"/>
    </source>
</evidence>
<gene>
    <name evidence="2" type="ORF">H4O21_10780</name>
</gene>
<accession>A0A839IRN3</accession>
<keyword evidence="1" id="KW-0472">Membrane</keyword>
<keyword evidence="3" id="KW-1185">Reference proteome</keyword>
<evidence type="ECO:0000313" key="2">
    <source>
        <dbReference type="EMBL" id="MBB1487097.1"/>
    </source>
</evidence>
<protein>
    <submittedName>
        <fullName evidence="2">Uncharacterized protein</fullName>
    </submittedName>
</protein>